<sequence length="299" mass="32762">MADLRIVCNPFHHLSILTYPSQSLYLPPHVPSNAIHHRTSDFSSSSLESAFAGQDLVITTISGGDYEAQVRIIDAAVAAGVRQFMPHEFGQDSLCKGVQERIPRNAAQFRIIGYLRNVSLTHPNFEWVAVAVGCILDGMLVSGDLGFDIQWQSATVPGTGTELFAATSLERAGTVVGSIVRNWHEVKNQFVYAAGVLVSANEVLTSLEKFTASKWSIGYSDVDDCIREGESRIERGYPDSGLFLMERSVLYDRDLNAVFAFQQKCANGALQLEPETVDAIVEHAVHTFKHRGKPGCGCE</sequence>
<gene>
    <name evidence="4" type="ORF">K504DRAFT_485896</name>
</gene>
<dbReference type="PANTHER" id="PTHR47706">
    <property type="entry name" value="NMRA-LIKE FAMILY PROTEIN"/>
    <property type="match status" value="1"/>
</dbReference>
<name>A0A6G1JSS3_9PLEO</name>
<dbReference type="AlphaFoldDB" id="A0A6G1JSS3"/>
<reference evidence="4" key="1">
    <citation type="journal article" date="2020" name="Stud. Mycol.">
        <title>101 Dothideomycetes genomes: a test case for predicting lifestyles and emergence of pathogens.</title>
        <authorList>
            <person name="Haridas S."/>
            <person name="Albert R."/>
            <person name="Binder M."/>
            <person name="Bloem J."/>
            <person name="Labutti K."/>
            <person name="Salamov A."/>
            <person name="Andreopoulos B."/>
            <person name="Baker S."/>
            <person name="Barry K."/>
            <person name="Bills G."/>
            <person name="Bluhm B."/>
            <person name="Cannon C."/>
            <person name="Castanera R."/>
            <person name="Culley D."/>
            <person name="Daum C."/>
            <person name="Ezra D."/>
            <person name="Gonzalez J."/>
            <person name="Henrissat B."/>
            <person name="Kuo A."/>
            <person name="Liang C."/>
            <person name="Lipzen A."/>
            <person name="Lutzoni F."/>
            <person name="Magnuson J."/>
            <person name="Mondo S."/>
            <person name="Nolan M."/>
            <person name="Ohm R."/>
            <person name="Pangilinan J."/>
            <person name="Park H.-J."/>
            <person name="Ramirez L."/>
            <person name="Alfaro M."/>
            <person name="Sun H."/>
            <person name="Tritt A."/>
            <person name="Yoshinaga Y."/>
            <person name="Zwiers L.-H."/>
            <person name="Turgeon B."/>
            <person name="Goodwin S."/>
            <person name="Spatafora J."/>
            <person name="Crous P."/>
            <person name="Grigoriev I."/>
        </authorList>
    </citation>
    <scope>NUCLEOTIDE SEQUENCE</scope>
    <source>
        <strain evidence="4">CBS 279.74</strain>
    </source>
</reference>
<dbReference type="Proteomes" id="UP000799428">
    <property type="component" value="Unassembled WGS sequence"/>
</dbReference>
<keyword evidence="1" id="KW-0521">NADP</keyword>
<dbReference type="InterPro" id="IPR036291">
    <property type="entry name" value="NAD(P)-bd_dom_sf"/>
</dbReference>
<dbReference type="Gene3D" id="3.40.50.720">
    <property type="entry name" value="NAD(P)-binding Rossmann-like Domain"/>
    <property type="match status" value="1"/>
</dbReference>
<feature type="domain" description="NmrA-like" evidence="3">
    <location>
        <begin position="44"/>
        <end position="211"/>
    </location>
</feature>
<dbReference type="SUPFAM" id="SSF51735">
    <property type="entry name" value="NAD(P)-binding Rossmann-fold domains"/>
    <property type="match status" value="1"/>
</dbReference>
<dbReference type="InterPro" id="IPR008030">
    <property type="entry name" value="NmrA-like"/>
</dbReference>
<dbReference type="GO" id="GO:0016491">
    <property type="term" value="F:oxidoreductase activity"/>
    <property type="evidence" value="ECO:0007669"/>
    <property type="project" value="UniProtKB-KW"/>
</dbReference>
<keyword evidence="5" id="KW-1185">Reference proteome</keyword>
<evidence type="ECO:0000313" key="5">
    <source>
        <dbReference type="Proteomes" id="UP000799428"/>
    </source>
</evidence>
<organism evidence="4 5">
    <name type="scientific">Pleomassaria siparia CBS 279.74</name>
    <dbReference type="NCBI Taxonomy" id="1314801"/>
    <lineage>
        <taxon>Eukaryota</taxon>
        <taxon>Fungi</taxon>
        <taxon>Dikarya</taxon>
        <taxon>Ascomycota</taxon>
        <taxon>Pezizomycotina</taxon>
        <taxon>Dothideomycetes</taxon>
        <taxon>Pleosporomycetidae</taxon>
        <taxon>Pleosporales</taxon>
        <taxon>Pleomassariaceae</taxon>
        <taxon>Pleomassaria</taxon>
    </lineage>
</organism>
<proteinExistence type="predicted"/>
<evidence type="ECO:0000259" key="3">
    <source>
        <dbReference type="Pfam" id="PF05368"/>
    </source>
</evidence>
<dbReference type="EMBL" id="MU005788">
    <property type="protein sequence ID" value="KAF2703332.1"/>
    <property type="molecule type" value="Genomic_DNA"/>
</dbReference>
<dbReference type="PANTHER" id="PTHR47706:SF10">
    <property type="entry name" value="NMRA-LIKE DOMAIN-CONTAINING PROTEIN"/>
    <property type="match status" value="1"/>
</dbReference>
<dbReference type="OrthoDB" id="9984533at2759"/>
<dbReference type="InterPro" id="IPR051609">
    <property type="entry name" value="NmrA/Isoflavone_reductase-like"/>
</dbReference>
<evidence type="ECO:0000256" key="2">
    <source>
        <dbReference type="ARBA" id="ARBA00023002"/>
    </source>
</evidence>
<accession>A0A6G1JSS3</accession>
<keyword evidence="2" id="KW-0560">Oxidoreductase</keyword>
<dbReference type="Pfam" id="PF05368">
    <property type="entry name" value="NmrA"/>
    <property type="match status" value="1"/>
</dbReference>
<protein>
    <recommendedName>
        <fullName evidence="3">NmrA-like domain-containing protein</fullName>
    </recommendedName>
</protein>
<evidence type="ECO:0000256" key="1">
    <source>
        <dbReference type="ARBA" id="ARBA00022857"/>
    </source>
</evidence>
<evidence type="ECO:0000313" key="4">
    <source>
        <dbReference type="EMBL" id="KAF2703332.1"/>
    </source>
</evidence>